<accession>A0A849BL69</accession>
<dbReference type="EMBL" id="JABEMD010000094">
    <property type="protein sequence ID" value="NNH14315.1"/>
    <property type="molecule type" value="Genomic_DNA"/>
</dbReference>
<name>A0A849BL69_9BURK</name>
<comment type="caution">
    <text evidence="1">The sequence shown here is derived from an EMBL/GenBank/DDBJ whole genome shotgun (WGS) entry which is preliminary data.</text>
</comment>
<dbReference type="RefSeq" id="WP_053821597.1">
    <property type="nucleotide sequence ID" value="NZ_BAAAEB010000054.1"/>
</dbReference>
<evidence type="ECO:0008006" key="3">
    <source>
        <dbReference type="Google" id="ProtNLM"/>
    </source>
</evidence>
<proteinExistence type="predicted"/>
<evidence type="ECO:0000313" key="1">
    <source>
        <dbReference type="EMBL" id="NNH14315.1"/>
    </source>
</evidence>
<evidence type="ECO:0000313" key="2">
    <source>
        <dbReference type="Proteomes" id="UP000542973"/>
    </source>
</evidence>
<sequence>MRVIAAAALAAIAATGCATKNYGRQGALTDFEKQSMSCREIQLEQAKVQGFIERVNKESEFDGRSVLSFLGDFGIGNLMEKDSAMKSATDRSAQLQAVAAQKGCAYSDAPTASTTSR</sequence>
<dbReference type="Proteomes" id="UP000542973">
    <property type="component" value="Unassembled WGS sequence"/>
</dbReference>
<reference evidence="1 2" key="1">
    <citation type="submission" date="2020-05" db="EMBL/GenBank/DDBJ databases">
        <title>MicrobeNet Type strains.</title>
        <authorList>
            <person name="Nicholson A.C."/>
        </authorList>
    </citation>
    <scope>NUCLEOTIDE SEQUENCE [LARGE SCALE GENOMIC DNA]</scope>
    <source>
        <strain evidence="1 2">ATCC 700815</strain>
    </source>
</reference>
<organism evidence="1 2">
    <name type="scientific">Cupriavidus gilardii</name>
    <dbReference type="NCBI Taxonomy" id="82541"/>
    <lineage>
        <taxon>Bacteria</taxon>
        <taxon>Pseudomonadati</taxon>
        <taxon>Pseudomonadota</taxon>
        <taxon>Betaproteobacteria</taxon>
        <taxon>Burkholderiales</taxon>
        <taxon>Burkholderiaceae</taxon>
        <taxon>Cupriavidus</taxon>
    </lineage>
</organism>
<gene>
    <name evidence="1" type="ORF">HLB16_26075</name>
</gene>
<dbReference type="PROSITE" id="PS51257">
    <property type="entry name" value="PROKAR_LIPOPROTEIN"/>
    <property type="match status" value="1"/>
</dbReference>
<protein>
    <recommendedName>
        <fullName evidence="3">Lipoprotein</fullName>
    </recommendedName>
</protein>
<dbReference type="AlphaFoldDB" id="A0A849BL69"/>